<sequence length="275" mass="31161">MQTITYPLPQAFLPMVQLTEEEAAVHRAAAQEIVDRTLEQELEFRRERKGRLDDRKWKFVKGRDGLRVFKRVANESTATPAIPMLVAVGHLEGTIEDTVYGVHHKTTEEMRLTTSFLNKHHVDSAVLATIDSGTAEDPFRFLGVKWRMTETPGGSLIRNRDACVLEYVGIGIDSFGEKYGFHMMKSVDVTWFPELPDPNLIRARLMMCCIHRQESAQVVATYMKGVFDLGGEMMDVFAYQKAADTVLGIARSIDCAEAKRLTLRILQTHRTTREA</sequence>
<name>A0AAD5LZR3_PYTIN</name>
<dbReference type="InterPro" id="IPR023393">
    <property type="entry name" value="START-like_dom_sf"/>
</dbReference>
<evidence type="ECO:0000313" key="2">
    <source>
        <dbReference type="Proteomes" id="UP001209570"/>
    </source>
</evidence>
<gene>
    <name evidence="1" type="ORF">P43SY_012065</name>
</gene>
<dbReference type="InterPro" id="IPR052727">
    <property type="entry name" value="Rab4/Rab5_effector"/>
</dbReference>
<dbReference type="Proteomes" id="UP001209570">
    <property type="component" value="Unassembled WGS sequence"/>
</dbReference>
<evidence type="ECO:0000313" key="1">
    <source>
        <dbReference type="EMBL" id="KAJ0390728.1"/>
    </source>
</evidence>
<reference evidence="1" key="1">
    <citation type="submission" date="2021-12" db="EMBL/GenBank/DDBJ databases">
        <title>Prjna785345.</title>
        <authorList>
            <person name="Rujirawat T."/>
            <person name="Krajaejun T."/>
        </authorList>
    </citation>
    <scope>NUCLEOTIDE SEQUENCE</scope>
    <source>
        <strain evidence="1">Pi057C3</strain>
    </source>
</reference>
<accession>A0AAD5LZR3</accession>
<organism evidence="1 2">
    <name type="scientific">Pythium insidiosum</name>
    <name type="common">Pythiosis disease agent</name>
    <dbReference type="NCBI Taxonomy" id="114742"/>
    <lineage>
        <taxon>Eukaryota</taxon>
        <taxon>Sar</taxon>
        <taxon>Stramenopiles</taxon>
        <taxon>Oomycota</taxon>
        <taxon>Peronosporomycetes</taxon>
        <taxon>Pythiales</taxon>
        <taxon>Pythiaceae</taxon>
        <taxon>Pythium</taxon>
    </lineage>
</organism>
<dbReference type="PANTHER" id="PTHR13510:SF44">
    <property type="entry name" value="RABENOSYN-5"/>
    <property type="match status" value="1"/>
</dbReference>
<comment type="caution">
    <text evidence="1">The sequence shown here is derived from an EMBL/GenBank/DDBJ whole genome shotgun (WGS) entry which is preliminary data.</text>
</comment>
<dbReference type="Gene3D" id="3.30.530.20">
    <property type="match status" value="1"/>
</dbReference>
<dbReference type="PANTHER" id="PTHR13510">
    <property type="entry name" value="FYVE-FINGER-CONTAINING RAB5 EFFECTOR PROTEIN RABENOSYN-5-RELATED"/>
    <property type="match status" value="1"/>
</dbReference>
<dbReference type="AlphaFoldDB" id="A0AAD5LZR3"/>
<dbReference type="EMBL" id="JAKCXM010001705">
    <property type="protein sequence ID" value="KAJ0390728.1"/>
    <property type="molecule type" value="Genomic_DNA"/>
</dbReference>
<proteinExistence type="predicted"/>
<keyword evidence="2" id="KW-1185">Reference proteome</keyword>
<protein>
    <submittedName>
        <fullName evidence="1">Uncharacterized protein</fullName>
    </submittedName>
</protein>